<feature type="transmembrane region" description="Helical" evidence="5">
    <location>
        <begin position="63"/>
        <end position="82"/>
    </location>
</feature>
<dbReference type="Pfam" id="PF07690">
    <property type="entry name" value="MFS_1"/>
    <property type="match status" value="1"/>
</dbReference>
<dbReference type="Gene3D" id="1.20.1250.20">
    <property type="entry name" value="MFS general substrate transporter like domains"/>
    <property type="match status" value="1"/>
</dbReference>
<feature type="transmembrane region" description="Helical" evidence="5">
    <location>
        <begin position="221"/>
        <end position="242"/>
    </location>
</feature>
<dbReference type="InterPro" id="IPR011701">
    <property type="entry name" value="MFS"/>
</dbReference>
<keyword evidence="4 5" id="KW-0472">Membrane</keyword>
<feature type="transmembrane region" description="Helical" evidence="5">
    <location>
        <begin position="285"/>
        <end position="303"/>
    </location>
</feature>
<organism evidence="7">
    <name type="scientific">Bionectria ochroleuca</name>
    <name type="common">Gliocladium roseum</name>
    <dbReference type="NCBI Taxonomy" id="29856"/>
    <lineage>
        <taxon>Eukaryota</taxon>
        <taxon>Fungi</taxon>
        <taxon>Dikarya</taxon>
        <taxon>Ascomycota</taxon>
        <taxon>Pezizomycotina</taxon>
        <taxon>Sordariomycetes</taxon>
        <taxon>Hypocreomycetidae</taxon>
        <taxon>Hypocreales</taxon>
        <taxon>Bionectriaceae</taxon>
        <taxon>Clonostachys</taxon>
    </lineage>
</organism>
<feature type="transmembrane region" description="Helical" evidence="5">
    <location>
        <begin position="493"/>
        <end position="512"/>
    </location>
</feature>
<sequence>MGITTTVEAPPQVTEVLNVSFQSKDLCPVARQGDGGLGPAPSEPASRLFTVEPVSSGDSHPRLVITTLLVTLNMIQFLYNFITIVGGLTLSADLGREPGVGQANWMAASYSLTQGAFVLVTGRLGSIYGHQNLVLAGCALFSVFVLANAFCRDYISFVAIRALAGVGGGMFMPNAVAIMTTVIPPGRSRNLALGFFSAAPPIGGVIGALLAGLFIEIVGWKWLFILIAGCSIIVTAILAWVFPREQPIDRNGKIDFVGACLGLFGLLLFNIVWNQAPSVGWDTPYEIACLILSVLLFAAFIVWEKYFAKDPIMPVQVFRAPTFTALIFVVLLTYMGFSITLWYSVSWQQILRDISILKTGIHFIPFGGGAVIAVALAAWLISRVAAQWILAIGIGTVIVSNLLLATMPIQQTYWAGIFPAVLLSSFCPDLAYVAAQLIASNSVGRRHQGVAGSLIGTLNLYGNSLGLGFAGTIEAQVSNGLEIGDIVLGYRAALYFGMALGVVALILNFAFVRMPKDQRQGWDESLESDLSGNTSALASAVDRRMVSSLG</sequence>
<keyword evidence="2 5" id="KW-0812">Transmembrane</keyword>
<dbReference type="PROSITE" id="PS50850">
    <property type="entry name" value="MFS"/>
    <property type="match status" value="1"/>
</dbReference>
<dbReference type="PANTHER" id="PTHR42718:SF41">
    <property type="entry name" value="MFS TRANSPORTER OF UNKOWN SPECIFICITY (AFU_ORTHOLOGUE AFUA_5G09940)-RELATED"/>
    <property type="match status" value="1"/>
</dbReference>
<name>A0A0B7KCQ6_BIOOC</name>
<feature type="domain" description="Major facilitator superfamily (MFS) profile" evidence="6">
    <location>
        <begin position="64"/>
        <end position="516"/>
    </location>
</feature>
<dbReference type="EMBL" id="CDPU01000051">
    <property type="protein sequence ID" value="CEO55313.1"/>
    <property type="molecule type" value="Genomic_DNA"/>
</dbReference>
<feature type="transmembrane region" description="Helical" evidence="5">
    <location>
        <begin position="388"/>
        <end position="407"/>
    </location>
</feature>
<keyword evidence="3 5" id="KW-1133">Transmembrane helix</keyword>
<evidence type="ECO:0000256" key="4">
    <source>
        <dbReference type="ARBA" id="ARBA00023136"/>
    </source>
</evidence>
<dbReference type="GO" id="GO:0016020">
    <property type="term" value="C:membrane"/>
    <property type="evidence" value="ECO:0007669"/>
    <property type="project" value="UniProtKB-SubCell"/>
</dbReference>
<evidence type="ECO:0000256" key="2">
    <source>
        <dbReference type="ARBA" id="ARBA00022692"/>
    </source>
</evidence>
<accession>A0A0B7KCQ6</accession>
<dbReference type="InterPro" id="IPR020846">
    <property type="entry name" value="MFS_dom"/>
</dbReference>
<dbReference type="GO" id="GO:0022857">
    <property type="term" value="F:transmembrane transporter activity"/>
    <property type="evidence" value="ECO:0007669"/>
    <property type="project" value="InterPro"/>
</dbReference>
<dbReference type="SUPFAM" id="SSF103473">
    <property type="entry name" value="MFS general substrate transporter"/>
    <property type="match status" value="1"/>
</dbReference>
<feature type="transmembrane region" description="Helical" evidence="5">
    <location>
        <begin position="450"/>
        <end position="473"/>
    </location>
</feature>
<dbReference type="PANTHER" id="PTHR42718">
    <property type="entry name" value="MAJOR FACILITATOR SUPERFAMILY MULTIDRUG TRANSPORTER MFSC"/>
    <property type="match status" value="1"/>
</dbReference>
<evidence type="ECO:0000259" key="6">
    <source>
        <dbReference type="PROSITE" id="PS50850"/>
    </source>
</evidence>
<dbReference type="InterPro" id="IPR036259">
    <property type="entry name" value="MFS_trans_sf"/>
</dbReference>
<feature type="transmembrane region" description="Helical" evidence="5">
    <location>
        <begin position="363"/>
        <end position="381"/>
    </location>
</feature>
<evidence type="ECO:0000256" key="5">
    <source>
        <dbReference type="SAM" id="Phobius"/>
    </source>
</evidence>
<feature type="transmembrane region" description="Helical" evidence="5">
    <location>
        <begin position="254"/>
        <end position="273"/>
    </location>
</feature>
<protein>
    <recommendedName>
        <fullName evidence="6">Major facilitator superfamily (MFS) profile domain-containing protein</fullName>
    </recommendedName>
</protein>
<evidence type="ECO:0000313" key="7">
    <source>
        <dbReference type="EMBL" id="CEO55313.1"/>
    </source>
</evidence>
<feature type="transmembrane region" description="Helical" evidence="5">
    <location>
        <begin position="102"/>
        <end position="121"/>
    </location>
</feature>
<evidence type="ECO:0000256" key="1">
    <source>
        <dbReference type="ARBA" id="ARBA00004141"/>
    </source>
</evidence>
<dbReference type="Gene3D" id="1.20.1720.10">
    <property type="entry name" value="Multidrug resistance protein D"/>
    <property type="match status" value="1"/>
</dbReference>
<feature type="transmembrane region" description="Helical" evidence="5">
    <location>
        <begin position="133"/>
        <end position="150"/>
    </location>
</feature>
<comment type="subcellular location">
    <subcellularLocation>
        <location evidence="1">Membrane</location>
        <topology evidence="1">Multi-pass membrane protein</topology>
    </subcellularLocation>
</comment>
<proteinExistence type="predicted"/>
<feature type="transmembrane region" description="Helical" evidence="5">
    <location>
        <begin position="191"/>
        <end position="215"/>
    </location>
</feature>
<feature type="transmembrane region" description="Helical" evidence="5">
    <location>
        <begin position="323"/>
        <end position="343"/>
    </location>
</feature>
<reference evidence="7" key="1">
    <citation type="submission" date="2015-01" db="EMBL/GenBank/DDBJ databases">
        <authorList>
            <person name="Durling Mikael"/>
        </authorList>
    </citation>
    <scope>NUCLEOTIDE SEQUENCE</scope>
</reference>
<evidence type="ECO:0000256" key="3">
    <source>
        <dbReference type="ARBA" id="ARBA00022989"/>
    </source>
</evidence>
<gene>
    <name evidence="7" type="ORF">BN869_000011371_1</name>
</gene>
<dbReference type="AlphaFoldDB" id="A0A0B7KCQ6"/>
<feature type="transmembrane region" description="Helical" evidence="5">
    <location>
        <begin position="413"/>
        <end position="438"/>
    </location>
</feature>
<feature type="transmembrane region" description="Helical" evidence="5">
    <location>
        <begin position="156"/>
        <end position="179"/>
    </location>
</feature>